<dbReference type="RefSeq" id="WP_145904056.1">
    <property type="nucleotide sequence ID" value="NZ_CXST01000010.1"/>
</dbReference>
<protein>
    <submittedName>
        <fullName evidence="1">Uncharacterized protein</fullName>
    </submittedName>
</protein>
<dbReference type="Proteomes" id="UP000048926">
    <property type="component" value="Unassembled WGS sequence"/>
</dbReference>
<organism evidence="1 2">
    <name type="scientific">Roseibium aggregatum</name>
    <dbReference type="NCBI Taxonomy" id="187304"/>
    <lineage>
        <taxon>Bacteria</taxon>
        <taxon>Pseudomonadati</taxon>
        <taxon>Pseudomonadota</taxon>
        <taxon>Alphaproteobacteria</taxon>
        <taxon>Hyphomicrobiales</taxon>
        <taxon>Stappiaceae</taxon>
        <taxon>Roseibium</taxon>
    </lineage>
</organism>
<evidence type="ECO:0000313" key="2">
    <source>
        <dbReference type="Proteomes" id="UP000048926"/>
    </source>
</evidence>
<dbReference type="OrthoDB" id="8086709at2"/>
<keyword evidence="2" id="KW-1185">Reference proteome</keyword>
<sequence>MPNCTLAEDATGAWKLVFLPDELHLYVGFAPPGAEADPVDGMTIEDFLVRLPSGALHRRAHRKLIGLLGKIGEKVCGSWQFLDLISDCVRPKALPVEIRGLRR</sequence>
<dbReference type="EMBL" id="CXST01000010">
    <property type="protein sequence ID" value="CTQ47614.1"/>
    <property type="molecule type" value="Genomic_DNA"/>
</dbReference>
<proteinExistence type="predicted"/>
<gene>
    <name evidence="1" type="ORF">LAL4801_06076</name>
</gene>
<evidence type="ECO:0000313" key="1">
    <source>
        <dbReference type="EMBL" id="CTQ47614.1"/>
    </source>
</evidence>
<reference evidence="2" key="1">
    <citation type="submission" date="2015-07" db="EMBL/GenBank/DDBJ databases">
        <authorList>
            <person name="Rodrigo-Torres Lidia"/>
            <person name="Arahal R.David."/>
        </authorList>
    </citation>
    <scope>NUCLEOTIDE SEQUENCE [LARGE SCALE GENOMIC DNA]</scope>
    <source>
        <strain evidence="2">CECT 4801</strain>
    </source>
</reference>
<dbReference type="AlphaFoldDB" id="A0A0M6YD30"/>
<accession>A0A0M6YD30</accession>
<name>A0A0M6YD30_9HYPH</name>